<dbReference type="UniPathway" id="UPA00277">
    <property type="reaction ID" value="UER00407"/>
</dbReference>
<dbReference type="GO" id="GO:0006747">
    <property type="term" value="P:FAD biosynthetic process"/>
    <property type="evidence" value="ECO:0007669"/>
    <property type="project" value="UniProtKB-UniRule"/>
</dbReference>
<dbReference type="EC" id="2.7.1.26" evidence="15"/>
<comment type="pathway">
    <text evidence="2 15">Cofactor biosynthesis; FAD biosynthesis; FAD from FMN: step 1/1.</text>
</comment>
<dbReference type="InterPro" id="IPR015865">
    <property type="entry name" value="Riboflavin_kinase_bac/euk"/>
</dbReference>
<dbReference type="GO" id="GO:0009231">
    <property type="term" value="P:riboflavin biosynthetic process"/>
    <property type="evidence" value="ECO:0007669"/>
    <property type="project" value="InterPro"/>
</dbReference>
<dbReference type="NCBIfam" id="NF004160">
    <property type="entry name" value="PRK05627.1-3"/>
    <property type="match status" value="1"/>
</dbReference>
<comment type="catalytic activity">
    <reaction evidence="14 15">
        <text>FMN + ATP + H(+) = FAD + diphosphate</text>
        <dbReference type="Rhea" id="RHEA:17237"/>
        <dbReference type="ChEBI" id="CHEBI:15378"/>
        <dbReference type="ChEBI" id="CHEBI:30616"/>
        <dbReference type="ChEBI" id="CHEBI:33019"/>
        <dbReference type="ChEBI" id="CHEBI:57692"/>
        <dbReference type="ChEBI" id="CHEBI:58210"/>
        <dbReference type="EC" id="2.7.7.2"/>
    </reaction>
</comment>
<dbReference type="InterPro" id="IPR002606">
    <property type="entry name" value="Riboflavin_kinase_bac"/>
</dbReference>
<dbReference type="InterPro" id="IPR015864">
    <property type="entry name" value="FAD_synthase"/>
</dbReference>
<evidence type="ECO:0000313" key="18">
    <source>
        <dbReference type="Proteomes" id="UP000290608"/>
    </source>
</evidence>
<name>A0A4Q0PLA3_9FLAO</name>
<keyword evidence="5 15" id="KW-0288">FMN</keyword>
<keyword evidence="12" id="KW-0511">Multifunctional enzyme</keyword>
<dbReference type="AlphaFoldDB" id="A0A4Q0PLA3"/>
<accession>A0A4Q0PLA3</accession>
<dbReference type="FunFam" id="3.40.50.620:FF:000021">
    <property type="entry name" value="Riboflavin biosynthesis protein"/>
    <property type="match status" value="1"/>
</dbReference>
<dbReference type="Pfam" id="PF06574">
    <property type="entry name" value="FAD_syn"/>
    <property type="match status" value="1"/>
</dbReference>
<dbReference type="NCBIfam" id="NF004162">
    <property type="entry name" value="PRK05627.1-5"/>
    <property type="match status" value="1"/>
</dbReference>
<gene>
    <name evidence="17" type="ORF">DSL99_2219</name>
</gene>
<dbReference type="GO" id="GO:0009398">
    <property type="term" value="P:FMN biosynthetic process"/>
    <property type="evidence" value="ECO:0007669"/>
    <property type="project" value="UniProtKB-UniRule"/>
</dbReference>
<comment type="pathway">
    <text evidence="3 15">Cofactor biosynthesis; FMN biosynthesis; FMN from riboflavin (ATP route): step 1/1.</text>
</comment>
<dbReference type="PANTHER" id="PTHR22749">
    <property type="entry name" value="RIBOFLAVIN KINASE/FMN ADENYLYLTRANSFERASE"/>
    <property type="match status" value="1"/>
</dbReference>
<reference evidence="17 18" key="1">
    <citation type="submission" date="2018-07" db="EMBL/GenBank/DDBJ databases">
        <title>Leeuwenhoekiella genomics.</title>
        <authorList>
            <person name="Tahon G."/>
            <person name="Willems A."/>
        </authorList>
    </citation>
    <scope>NUCLEOTIDE SEQUENCE [LARGE SCALE GENOMIC DNA]</scope>
    <source>
        <strain evidence="17 18">LMG 1345</strain>
    </source>
</reference>
<dbReference type="FunFam" id="2.40.30.30:FF:000003">
    <property type="entry name" value="Riboflavin biosynthesis protein"/>
    <property type="match status" value="1"/>
</dbReference>
<evidence type="ECO:0000256" key="5">
    <source>
        <dbReference type="ARBA" id="ARBA00022643"/>
    </source>
</evidence>
<dbReference type="RefSeq" id="WP_073101110.1">
    <property type="nucleotide sequence ID" value="NZ_QOVL01000009.1"/>
</dbReference>
<proteinExistence type="inferred from homology"/>
<dbReference type="UniPathway" id="UPA00276">
    <property type="reaction ID" value="UER00406"/>
</dbReference>
<dbReference type="GO" id="GO:0005524">
    <property type="term" value="F:ATP binding"/>
    <property type="evidence" value="ECO:0007669"/>
    <property type="project" value="UniProtKB-UniRule"/>
</dbReference>
<evidence type="ECO:0000256" key="14">
    <source>
        <dbReference type="ARBA" id="ARBA00049494"/>
    </source>
</evidence>
<feature type="domain" description="Riboflavin kinase" evidence="16">
    <location>
        <begin position="182"/>
        <end position="307"/>
    </location>
</feature>
<dbReference type="STRING" id="1122159.SAMN02745246_04014"/>
<comment type="similarity">
    <text evidence="15">Belongs to the ribF family.</text>
</comment>
<keyword evidence="4 15" id="KW-0285">Flavoprotein</keyword>
<dbReference type="InterPro" id="IPR014729">
    <property type="entry name" value="Rossmann-like_a/b/a_fold"/>
</dbReference>
<evidence type="ECO:0000256" key="15">
    <source>
        <dbReference type="PIRNR" id="PIRNR004491"/>
    </source>
</evidence>
<comment type="function">
    <text evidence="1">Catalyzes the phosphorylation of riboflavin to FMN followed by the adenylation of FMN to FAD.</text>
</comment>
<evidence type="ECO:0000256" key="6">
    <source>
        <dbReference type="ARBA" id="ARBA00022679"/>
    </source>
</evidence>
<evidence type="ECO:0000256" key="7">
    <source>
        <dbReference type="ARBA" id="ARBA00022695"/>
    </source>
</evidence>
<dbReference type="SUPFAM" id="SSF82114">
    <property type="entry name" value="Riboflavin kinase-like"/>
    <property type="match status" value="1"/>
</dbReference>
<dbReference type="InterPro" id="IPR023465">
    <property type="entry name" value="Riboflavin_kinase_dom_sf"/>
</dbReference>
<dbReference type="PIRSF" id="PIRSF004491">
    <property type="entry name" value="FAD_Synth"/>
    <property type="match status" value="1"/>
</dbReference>
<dbReference type="Gene3D" id="2.40.30.30">
    <property type="entry name" value="Riboflavin kinase-like"/>
    <property type="match status" value="1"/>
</dbReference>
<keyword evidence="8 15" id="KW-0547">Nucleotide-binding</keyword>
<dbReference type="CDD" id="cd02064">
    <property type="entry name" value="FAD_synthetase_N"/>
    <property type="match status" value="1"/>
</dbReference>
<keyword evidence="10 15" id="KW-0274">FAD</keyword>
<protein>
    <recommendedName>
        <fullName evidence="15">Riboflavin biosynthesis protein</fullName>
    </recommendedName>
    <domain>
        <recommendedName>
            <fullName evidence="15">Riboflavin kinase</fullName>
            <ecNumber evidence="15">2.7.1.26</ecNumber>
        </recommendedName>
        <alternativeName>
            <fullName evidence="15">Flavokinase</fullName>
        </alternativeName>
    </domain>
    <domain>
        <recommendedName>
            <fullName evidence="15">FMN adenylyltransferase</fullName>
            <ecNumber evidence="15">2.7.7.2</ecNumber>
        </recommendedName>
        <alternativeName>
            <fullName evidence="15">FAD pyrophosphorylase</fullName>
        </alternativeName>
        <alternativeName>
            <fullName evidence="15">FAD synthase</fullName>
        </alternativeName>
    </domain>
</protein>
<evidence type="ECO:0000259" key="16">
    <source>
        <dbReference type="SMART" id="SM00904"/>
    </source>
</evidence>
<dbReference type="NCBIfam" id="TIGR00083">
    <property type="entry name" value="ribF"/>
    <property type="match status" value="1"/>
</dbReference>
<evidence type="ECO:0000256" key="11">
    <source>
        <dbReference type="ARBA" id="ARBA00022840"/>
    </source>
</evidence>
<dbReference type="Proteomes" id="UP000290608">
    <property type="component" value="Unassembled WGS sequence"/>
</dbReference>
<evidence type="ECO:0000313" key="17">
    <source>
        <dbReference type="EMBL" id="RXG29278.1"/>
    </source>
</evidence>
<evidence type="ECO:0000256" key="2">
    <source>
        <dbReference type="ARBA" id="ARBA00004726"/>
    </source>
</evidence>
<dbReference type="SMART" id="SM00904">
    <property type="entry name" value="Flavokinase"/>
    <property type="match status" value="1"/>
</dbReference>
<dbReference type="SUPFAM" id="SSF52374">
    <property type="entry name" value="Nucleotidylyl transferase"/>
    <property type="match status" value="1"/>
</dbReference>
<evidence type="ECO:0000256" key="9">
    <source>
        <dbReference type="ARBA" id="ARBA00022777"/>
    </source>
</evidence>
<keyword evidence="11 15" id="KW-0067">ATP-binding</keyword>
<dbReference type="InterPro" id="IPR023468">
    <property type="entry name" value="Riboflavin_kinase"/>
</dbReference>
<keyword evidence="9 15" id="KW-0418">Kinase</keyword>
<evidence type="ECO:0000256" key="8">
    <source>
        <dbReference type="ARBA" id="ARBA00022741"/>
    </source>
</evidence>
<evidence type="ECO:0000256" key="12">
    <source>
        <dbReference type="ARBA" id="ARBA00023268"/>
    </source>
</evidence>
<dbReference type="PANTHER" id="PTHR22749:SF6">
    <property type="entry name" value="RIBOFLAVIN KINASE"/>
    <property type="match status" value="1"/>
</dbReference>
<comment type="caution">
    <text evidence="17">The sequence shown here is derived from an EMBL/GenBank/DDBJ whole genome shotgun (WGS) entry which is preliminary data.</text>
</comment>
<dbReference type="GO" id="GO:0003919">
    <property type="term" value="F:FMN adenylyltransferase activity"/>
    <property type="evidence" value="ECO:0007669"/>
    <property type="project" value="UniProtKB-UniRule"/>
</dbReference>
<comment type="catalytic activity">
    <reaction evidence="13 15">
        <text>riboflavin + ATP = FMN + ADP + H(+)</text>
        <dbReference type="Rhea" id="RHEA:14357"/>
        <dbReference type="ChEBI" id="CHEBI:15378"/>
        <dbReference type="ChEBI" id="CHEBI:30616"/>
        <dbReference type="ChEBI" id="CHEBI:57986"/>
        <dbReference type="ChEBI" id="CHEBI:58210"/>
        <dbReference type="ChEBI" id="CHEBI:456216"/>
        <dbReference type="EC" id="2.7.1.26"/>
    </reaction>
</comment>
<evidence type="ECO:0000256" key="1">
    <source>
        <dbReference type="ARBA" id="ARBA00002121"/>
    </source>
</evidence>
<dbReference type="GO" id="GO:0008531">
    <property type="term" value="F:riboflavin kinase activity"/>
    <property type="evidence" value="ECO:0007669"/>
    <property type="project" value="UniProtKB-UniRule"/>
</dbReference>
<dbReference type="Pfam" id="PF01687">
    <property type="entry name" value="Flavokinase"/>
    <property type="match status" value="1"/>
</dbReference>
<dbReference type="EMBL" id="QOVL01000009">
    <property type="protein sequence ID" value="RXG29278.1"/>
    <property type="molecule type" value="Genomic_DNA"/>
</dbReference>
<dbReference type="Gene3D" id="3.40.50.620">
    <property type="entry name" value="HUPs"/>
    <property type="match status" value="1"/>
</dbReference>
<evidence type="ECO:0000256" key="4">
    <source>
        <dbReference type="ARBA" id="ARBA00022630"/>
    </source>
</evidence>
<keyword evidence="6 15" id="KW-0808">Transferase</keyword>
<keyword evidence="7 15" id="KW-0548">Nucleotidyltransferase</keyword>
<sequence>MKQHTSAAKFDGQKGTVVTIGTFDGVHLGHRKIINRLLDSAQSNDLESVVLTFFPHPRMVLQKDTGIKLINSIRERVALLDACNLDHLVIHPFTQEFSRLTAEEFVKDILVDQLKARKVIIGYDHRFGRNRNANIEDLKAFGERYNFEVEEISKQDVDDVAVSSTKVRKALNEGNLDLANEYLGYPFMLNGIVSRGKGLGRKFNYPTANLKVEESYKLIPAKGVYVVQSKIADSTIYGMMSIGTNPTVGGSALTIETFFFDFDQDLYDQHLQIELLTRIRDEKKFKSVDELIAAMQTDEQFAKAFIQKSDAR</sequence>
<dbReference type="EC" id="2.7.7.2" evidence="15"/>
<organism evidence="17 18">
    <name type="scientific">Leeuwenhoekiella marinoflava</name>
    <dbReference type="NCBI Taxonomy" id="988"/>
    <lineage>
        <taxon>Bacteria</taxon>
        <taxon>Pseudomonadati</taxon>
        <taxon>Bacteroidota</taxon>
        <taxon>Flavobacteriia</taxon>
        <taxon>Flavobacteriales</taxon>
        <taxon>Flavobacteriaceae</taxon>
        <taxon>Leeuwenhoekiella</taxon>
    </lineage>
</organism>
<evidence type="ECO:0000256" key="3">
    <source>
        <dbReference type="ARBA" id="ARBA00005201"/>
    </source>
</evidence>
<evidence type="ECO:0000256" key="10">
    <source>
        <dbReference type="ARBA" id="ARBA00022827"/>
    </source>
</evidence>
<evidence type="ECO:0000256" key="13">
    <source>
        <dbReference type="ARBA" id="ARBA00047880"/>
    </source>
</evidence>